<accession>A0A8J7STJ9</accession>
<keyword evidence="2" id="KW-1185">Reference proteome</keyword>
<dbReference type="Proteomes" id="UP000619033">
    <property type="component" value="Unassembled WGS sequence"/>
</dbReference>
<dbReference type="RefSeq" id="WP_202657361.1">
    <property type="nucleotide sequence ID" value="NZ_JAESVP010000001.1"/>
</dbReference>
<evidence type="ECO:0000313" key="1">
    <source>
        <dbReference type="EMBL" id="MBL4926626.1"/>
    </source>
</evidence>
<sequence length="52" mass="5507">MTTKMQQLATTSPEKLAAVAQKAQEIQADLANAGDDPTKVCAAIDDLMKAME</sequence>
<evidence type="ECO:0000313" key="2">
    <source>
        <dbReference type="Proteomes" id="UP000619033"/>
    </source>
</evidence>
<comment type="caution">
    <text evidence="1">The sequence shown here is derived from an EMBL/GenBank/DDBJ whole genome shotgun (WGS) entry which is preliminary data.</text>
</comment>
<dbReference type="EMBL" id="JAESVP010000001">
    <property type="protein sequence ID" value="MBL4926626.1"/>
    <property type="molecule type" value="Genomic_DNA"/>
</dbReference>
<name>A0A8J7STJ9_9RHOB</name>
<gene>
    <name evidence="1" type="ORF">JI744_00780</name>
</gene>
<protein>
    <submittedName>
        <fullName evidence="1">Uncharacterized protein</fullName>
    </submittedName>
</protein>
<reference evidence="1" key="1">
    <citation type="submission" date="2021-01" db="EMBL/GenBank/DDBJ databases">
        <title>Genome seq and assembly of Tabrizicola sp. KVB23.</title>
        <authorList>
            <person name="Chhetri G."/>
        </authorList>
    </citation>
    <scope>NUCLEOTIDE SEQUENCE</scope>
    <source>
        <strain evidence="1">KVB23</strain>
    </source>
</reference>
<organism evidence="1 2">
    <name type="scientific">Fuscibacter oryzae</name>
    <dbReference type="NCBI Taxonomy" id="2803939"/>
    <lineage>
        <taxon>Bacteria</taxon>
        <taxon>Pseudomonadati</taxon>
        <taxon>Pseudomonadota</taxon>
        <taxon>Alphaproteobacteria</taxon>
        <taxon>Rhodobacterales</taxon>
        <taxon>Paracoccaceae</taxon>
        <taxon>Fuscibacter</taxon>
    </lineage>
</organism>
<proteinExistence type="predicted"/>
<dbReference type="AlphaFoldDB" id="A0A8J7STJ9"/>